<evidence type="ECO:0000259" key="2">
    <source>
        <dbReference type="Pfam" id="PF02518"/>
    </source>
</evidence>
<sequence length="426" mass="48768">MDQMISANIALDIFGIILSIIPIVYVLSSQRYCQQLNRYFLGVSISNIFMITGDLSDWLIQDVSTRSLQVILSVFSVVYYAASAFVLYFFARYLAEYLKITGRAVKRYLAAVRLVCSVQIFFAIISPFTGAIFYISVHGYQRGNLFLISQIVPLFCYILFTAFVIVYRENLTLREIAFFLLYIFVPLGGGAAQMFLRGIAVVNIGVSLALLLILVNIQFEYELTLRKKEDELAQMRIDIMLSQIQPHFLYNSLATISHLCKHDAKKAQTAIQEFSLFLRGNMDSLKKRNPISFEKELNHVKNYLYLEQQRFQNRLKVIYDIQVSDFYLPPLSLQPLVENSVRHGVLRKEAGGVVTIRTRETKQDYLVIVEDNGIGFERSKEFPNLGEHAHIGIENVRSRLQTMVHGSLKIDSDDMGTSITMRIPKE</sequence>
<feature type="transmembrane region" description="Helical" evidence="1">
    <location>
        <begin position="147"/>
        <end position="167"/>
    </location>
</feature>
<dbReference type="Pfam" id="PF06580">
    <property type="entry name" value="His_kinase"/>
    <property type="match status" value="1"/>
</dbReference>
<feature type="domain" description="Signal transduction histidine kinase internal region" evidence="3">
    <location>
        <begin position="237"/>
        <end position="315"/>
    </location>
</feature>
<dbReference type="GO" id="GO:0016301">
    <property type="term" value="F:kinase activity"/>
    <property type="evidence" value="ECO:0007669"/>
    <property type="project" value="UniProtKB-KW"/>
</dbReference>
<keyword evidence="1" id="KW-1133">Transmembrane helix</keyword>
<evidence type="ECO:0000313" key="5">
    <source>
        <dbReference type="Proteomes" id="UP001652442"/>
    </source>
</evidence>
<comment type="caution">
    <text evidence="4">The sequence shown here is derived from an EMBL/GenBank/DDBJ whole genome shotgun (WGS) entry which is preliminary data.</text>
</comment>
<proteinExistence type="predicted"/>
<dbReference type="EMBL" id="JAOQJQ010000001">
    <property type="protein sequence ID" value="MCU6760716.1"/>
    <property type="molecule type" value="Genomic_DNA"/>
</dbReference>
<name>A0ABT2TF02_9FIRM</name>
<dbReference type="Proteomes" id="UP001652442">
    <property type="component" value="Unassembled WGS sequence"/>
</dbReference>
<dbReference type="InterPro" id="IPR010559">
    <property type="entry name" value="Sig_transdc_His_kin_internal"/>
</dbReference>
<dbReference type="RefSeq" id="WP_158423609.1">
    <property type="nucleotide sequence ID" value="NZ_JAOQJQ010000001.1"/>
</dbReference>
<protein>
    <submittedName>
        <fullName evidence="4">Histidine kinase</fullName>
    </submittedName>
</protein>
<feature type="transmembrane region" description="Helical" evidence="1">
    <location>
        <begin position="111"/>
        <end position="135"/>
    </location>
</feature>
<dbReference type="Pfam" id="PF02518">
    <property type="entry name" value="HATPase_c"/>
    <property type="match status" value="1"/>
</dbReference>
<feature type="transmembrane region" description="Helical" evidence="1">
    <location>
        <begin position="176"/>
        <end position="195"/>
    </location>
</feature>
<feature type="domain" description="Histidine kinase/HSP90-like ATPase" evidence="2">
    <location>
        <begin position="333"/>
        <end position="425"/>
    </location>
</feature>
<keyword evidence="1" id="KW-0812">Transmembrane</keyword>
<feature type="transmembrane region" description="Helical" evidence="1">
    <location>
        <begin position="201"/>
        <end position="219"/>
    </location>
</feature>
<reference evidence="4 5" key="1">
    <citation type="journal article" date="2021" name="ISME Commun">
        <title>Automated analysis of genomic sequences facilitates high-throughput and comprehensive description of bacteria.</title>
        <authorList>
            <person name="Hitch T.C.A."/>
        </authorList>
    </citation>
    <scope>NUCLEOTIDE SEQUENCE [LARGE SCALE GENOMIC DNA]</scope>
    <source>
        <strain evidence="4 5">Sanger_109</strain>
    </source>
</reference>
<dbReference type="InterPro" id="IPR003594">
    <property type="entry name" value="HATPase_dom"/>
</dbReference>
<feature type="transmembrane region" description="Helical" evidence="1">
    <location>
        <begin position="68"/>
        <end position="90"/>
    </location>
</feature>
<keyword evidence="5" id="KW-1185">Reference proteome</keyword>
<organism evidence="4 5">
    <name type="scientific">Brotonthovivens ammoniilytica</name>
    <dbReference type="NCBI Taxonomy" id="2981725"/>
    <lineage>
        <taxon>Bacteria</taxon>
        <taxon>Bacillati</taxon>
        <taxon>Bacillota</taxon>
        <taxon>Clostridia</taxon>
        <taxon>Lachnospirales</taxon>
        <taxon>Lachnospiraceae</taxon>
        <taxon>Brotonthovivens</taxon>
    </lineage>
</organism>
<keyword evidence="1" id="KW-0472">Membrane</keyword>
<dbReference type="PANTHER" id="PTHR34220">
    <property type="entry name" value="SENSOR HISTIDINE KINASE YPDA"/>
    <property type="match status" value="1"/>
</dbReference>
<keyword evidence="4" id="KW-0418">Kinase</keyword>
<feature type="transmembrane region" description="Helical" evidence="1">
    <location>
        <begin position="39"/>
        <end position="56"/>
    </location>
</feature>
<accession>A0ABT2TF02</accession>
<dbReference type="Gene3D" id="3.30.565.10">
    <property type="entry name" value="Histidine kinase-like ATPase, C-terminal domain"/>
    <property type="match status" value="1"/>
</dbReference>
<evidence type="ECO:0000256" key="1">
    <source>
        <dbReference type="SAM" id="Phobius"/>
    </source>
</evidence>
<evidence type="ECO:0000259" key="3">
    <source>
        <dbReference type="Pfam" id="PF06580"/>
    </source>
</evidence>
<dbReference type="SUPFAM" id="SSF55874">
    <property type="entry name" value="ATPase domain of HSP90 chaperone/DNA topoisomerase II/histidine kinase"/>
    <property type="match status" value="1"/>
</dbReference>
<dbReference type="PANTHER" id="PTHR34220:SF7">
    <property type="entry name" value="SENSOR HISTIDINE KINASE YPDA"/>
    <property type="match status" value="1"/>
</dbReference>
<dbReference type="InterPro" id="IPR036890">
    <property type="entry name" value="HATPase_C_sf"/>
</dbReference>
<dbReference type="InterPro" id="IPR050640">
    <property type="entry name" value="Bact_2-comp_sensor_kinase"/>
</dbReference>
<evidence type="ECO:0000313" key="4">
    <source>
        <dbReference type="EMBL" id="MCU6760716.1"/>
    </source>
</evidence>
<gene>
    <name evidence="4" type="ORF">OCV88_00015</name>
</gene>
<keyword evidence="4" id="KW-0808">Transferase</keyword>
<feature type="transmembrane region" description="Helical" evidence="1">
    <location>
        <begin position="6"/>
        <end position="27"/>
    </location>
</feature>